<name>A0A813EA08_POLGL</name>
<protein>
    <submittedName>
        <fullName evidence="1">Uncharacterized protein</fullName>
    </submittedName>
</protein>
<dbReference type="Proteomes" id="UP000654075">
    <property type="component" value="Unassembled WGS sequence"/>
</dbReference>
<dbReference type="EMBL" id="CAJNNV010007861">
    <property type="protein sequence ID" value="CAE8595464.1"/>
    <property type="molecule type" value="Genomic_DNA"/>
</dbReference>
<proteinExistence type="predicted"/>
<accession>A0A813EA08</accession>
<gene>
    <name evidence="1" type="ORF">PGLA1383_LOCUS13975</name>
</gene>
<dbReference type="AlphaFoldDB" id="A0A813EA08"/>
<keyword evidence="2" id="KW-1185">Reference proteome</keyword>
<reference evidence="1" key="1">
    <citation type="submission" date="2021-02" db="EMBL/GenBank/DDBJ databases">
        <authorList>
            <person name="Dougan E. K."/>
            <person name="Rhodes N."/>
            <person name="Thang M."/>
            <person name="Chan C."/>
        </authorList>
    </citation>
    <scope>NUCLEOTIDE SEQUENCE</scope>
</reference>
<comment type="caution">
    <text evidence="1">The sequence shown here is derived from an EMBL/GenBank/DDBJ whole genome shotgun (WGS) entry which is preliminary data.</text>
</comment>
<evidence type="ECO:0000313" key="1">
    <source>
        <dbReference type="EMBL" id="CAE8595464.1"/>
    </source>
</evidence>
<evidence type="ECO:0000313" key="2">
    <source>
        <dbReference type="Proteomes" id="UP000654075"/>
    </source>
</evidence>
<sequence length="124" mass="12857">MVFLTGCSACIFRSQLDYEELNAGGGGVGGGVVVVGVVGGDVVAANAVRPGTQNDRLLTTRWLNIFIIHPSWGQVSDLRHLQGHSLFSASNCSAGASPAGGCVMVQSDTEHGPTEERVACTIRS</sequence>
<organism evidence="1 2">
    <name type="scientific">Polarella glacialis</name>
    <name type="common">Dinoflagellate</name>
    <dbReference type="NCBI Taxonomy" id="89957"/>
    <lineage>
        <taxon>Eukaryota</taxon>
        <taxon>Sar</taxon>
        <taxon>Alveolata</taxon>
        <taxon>Dinophyceae</taxon>
        <taxon>Suessiales</taxon>
        <taxon>Suessiaceae</taxon>
        <taxon>Polarella</taxon>
    </lineage>
</organism>